<dbReference type="SMART" id="SM00332">
    <property type="entry name" value="PP2Cc"/>
    <property type="match status" value="1"/>
</dbReference>
<dbReference type="eggNOG" id="COG0631">
    <property type="taxonomic scope" value="Bacteria"/>
</dbReference>
<evidence type="ECO:0000313" key="3">
    <source>
        <dbReference type="Proteomes" id="UP000002019"/>
    </source>
</evidence>
<dbReference type="Proteomes" id="UP000002019">
    <property type="component" value="Chromosome"/>
</dbReference>
<protein>
    <recommendedName>
        <fullName evidence="1">PPM-type phosphatase domain-containing protein</fullName>
    </recommendedName>
</protein>
<keyword evidence="3" id="KW-1185">Reference proteome</keyword>
<evidence type="ECO:0000313" key="2">
    <source>
        <dbReference type="EMBL" id="CAO81558.1"/>
    </source>
</evidence>
<dbReference type="STRING" id="459349.CLOAM1722"/>
<proteinExistence type="predicted"/>
<accession>B0VJA4</accession>
<dbReference type="Pfam" id="PF13672">
    <property type="entry name" value="PP2C_2"/>
    <property type="match status" value="1"/>
</dbReference>
<dbReference type="RefSeq" id="WP_015425416.1">
    <property type="nucleotide sequence ID" value="NC_020449.1"/>
</dbReference>
<name>B0VJA4_CLOAI</name>
<evidence type="ECO:0000259" key="1">
    <source>
        <dbReference type="SMART" id="SM00332"/>
    </source>
</evidence>
<sequence>MQFDVSYFCFDGNSGKKNQDRVLVNKDLLTEGINHLQNLDTLFCFVADGIGSLVNSENAAQFVLEQLKYLPLKAEQNWQEIIDNFLQEINYQLVLWNRQPGDFFDSATTLCGLIYQEGKFLTVNAGDSEIWLYREKYLQRLNKLNVLWEDIPNSPITNYFGTDYPNLKLDFSSAVSSLNPGDKIVVTTDGLLKAISKKELIQILEEDSPLYIKIDSLYHKLCAQYNPDNLGAIFISEKSNG</sequence>
<dbReference type="KEGG" id="caci:CLOAM1722"/>
<reference evidence="2 3" key="1">
    <citation type="journal article" date="2008" name="J. Bacteriol.">
        <title>'Candidatus Cloacamonas acidaminovorans': genome sequence reconstruction provides a first glimpse of a new bacterial division.</title>
        <authorList>
            <person name="Pelletier E."/>
            <person name="Kreimeyer A."/>
            <person name="Bocs S."/>
            <person name="Rouy Z."/>
            <person name="Gyapay G."/>
            <person name="Chouari R."/>
            <person name="Riviere D."/>
            <person name="Ganesan A."/>
            <person name="Daegelen P."/>
            <person name="Sghir A."/>
            <person name="Cohen G.N."/>
            <person name="Medigue C."/>
            <person name="Weissenbach J."/>
            <person name="Le Paslier D."/>
        </authorList>
    </citation>
    <scope>NUCLEOTIDE SEQUENCE [LARGE SCALE GENOMIC DNA]</scope>
    <source>
        <strain evidence="3">Evry</strain>
    </source>
</reference>
<feature type="domain" description="PPM-type phosphatase" evidence="1">
    <location>
        <begin position="2"/>
        <end position="235"/>
    </location>
</feature>
<dbReference type="Gene3D" id="3.60.40.10">
    <property type="entry name" value="PPM-type phosphatase domain"/>
    <property type="match status" value="1"/>
</dbReference>
<gene>
    <name evidence="2" type="ordered locus">CLOAM1722</name>
</gene>
<dbReference type="AlphaFoldDB" id="B0VJA4"/>
<dbReference type="OrthoDB" id="9801841at2"/>
<dbReference type="SUPFAM" id="SSF81606">
    <property type="entry name" value="PP2C-like"/>
    <property type="match status" value="1"/>
</dbReference>
<organism evidence="2 3">
    <name type="scientific">Cloacimonas acidaminovorans (strain Evry)</name>
    <dbReference type="NCBI Taxonomy" id="459349"/>
    <lineage>
        <taxon>Bacteria</taxon>
        <taxon>Pseudomonadati</taxon>
        <taxon>Candidatus Cloacimonadota</taxon>
        <taxon>Candidatus Cloacimonadia</taxon>
        <taxon>Candidatus Cloacimonadales</taxon>
        <taxon>Candidatus Cloacimonadaceae</taxon>
        <taxon>Candidatus Cloacimonas</taxon>
    </lineage>
</organism>
<dbReference type="EMBL" id="CU466930">
    <property type="protein sequence ID" value="CAO81558.1"/>
    <property type="molecule type" value="Genomic_DNA"/>
</dbReference>
<dbReference type="InterPro" id="IPR036457">
    <property type="entry name" value="PPM-type-like_dom_sf"/>
</dbReference>
<dbReference type="InterPro" id="IPR001932">
    <property type="entry name" value="PPM-type_phosphatase-like_dom"/>
</dbReference>
<dbReference type="HOGENOM" id="CLU_1150282_0_0_0"/>